<comment type="caution">
    <text evidence="14">The sequence shown here is derived from an EMBL/GenBank/DDBJ whole genome shotgun (WGS) entry which is preliminary data.</text>
</comment>
<dbReference type="EMBL" id="JARPXL010000003">
    <property type="protein sequence ID" value="MDT2543604.1"/>
    <property type="molecule type" value="Genomic_DNA"/>
</dbReference>
<accession>A0AAW8T524</accession>
<dbReference type="GO" id="GO:0005886">
    <property type="term" value="C:plasma membrane"/>
    <property type="evidence" value="ECO:0007669"/>
    <property type="project" value="UniProtKB-SubCell"/>
</dbReference>
<evidence type="ECO:0000256" key="4">
    <source>
        <dbReference type="ARBA" id="ARBA00020739"/>
    </source>
</evidence>
<keyword evidence="10" id="KW-0270">Exopolysaccharide synthesis</keyword>
<name>A0AAW8T524_9ENTE</name>
<evidence type="ECO:0000256" key="6">
    <source>
        <dbReference type="ARBA" id="ARBA00022692"/>
    </source>
</evidence>
<dbReference type="GO" id="GO:0004713">
    <property type="term" value="F:protein tyrosine kinase activity"/>
    <property type="evidence" value="ECO:0007669"/>
    <property type="project" value="TreeGrafter"/>
</dbReference>
<sequence length="239" mass="26584">MRYQINLRELLEILKKDKMLILIGTVIITVILMVCSFFFVMPQYATSTQLVGVPNVATTNEINANILSVTTFKDFTKSTVVLSKVIDELGEKELSVGQLRQQIEVTQAPDSQVFAIKVTAETAKEAELLADKTAEVFQTEAKNILKNNSITIVSPAGDDTKKISPNLKLTGAFGIVLGAIVMVVISLFRDFFNGTVKSELYIEETFHIVPLGSVGKIDKRTRQRISHLRLRQSIHTTKK</sequence>
<evidence type="ECO:0000313" key="15">
    <source>
        <dbReference type="Proteomes" id="UP001254770"/>
    </source>
</evidence>
<proteinExistence type="inferred from homology"/>
<comment type="function">
    <text evidence="11">Required for CpsD phosphorylation. Involved in the regulation of capsular polysaccharide biosynthesis. May be part of a complex that directs the coordinated polymerization and export to the cell surface of the capsular polysaccharide.</text>
</comment>
<protein>
    <recommendedName>
        <fullName evidence="4">Capsular polysaccharide biosynthesis protein CpsC</fullName>
    </recommendedName>
</protein>
<evidence type="ECO:0000259" key="13">
    <source>
        <dbReference type="Pfam" id="PF02706"/>
    </source>
</evidence>
<comment type="subcellular location">
    <subcellularLocation>
        <location evidence="1">Cell membrane</location>
        <topology evidence="1">Multi-pass membrane protein</topology>
    </subcellularLocation>
</comment>
<organism evidence="14 15">
    <name type="scientific">Enterococcus raffinosus</name>
    <dbReference type="NCBI Taxonomy" id="71452"/>
    <lineage>
        <taxon>Bacteria</taxon>
        <taxon>Bacillati</taxon>
        <taxon>Bacillota</taxon>
        <taxon>Bacilli</taxon>
        <taxon>Lactobacillales</taxon>
        <taxon>Enterococcaceae</taxon>
        <taxon>Enterococcus</taxon>
    </lineage>
</organism>
<evidence type="ECO:0000256" key="5">
    <source>
        <dbReference type="ARBA" id="ARBA00022475"/>
    </source>
</evidence>
<dbReference type="InterPro" id="IPR003856">
    <property type="entry name" value="LPS_length_determ_N"/>
</dbReference>
<keyword evidence="6 12" id="KW-0812">Transmembrane</keyword>
<evidence type="ECO:0000256" key="2">
    <source>
        <dbReference type="ARBA" id="ARBA00005132"/>
    </source>
</evidence>
<dbReference type="PANTHER" id="PTHR32309">
    <property type="entry name" value="TYROSINE-PROTEIN KINASE"/>
    <property type="match status" value="1"/>
</dbReference>
<dbReference type="GO" id="GO:0000271">
    <property type="term" value="P:polysaccharide biosynthetic process"/>
    <property type="evidence" value="ECO:0007669"/>
    <property type="project" value="UniProtKB-KW"/>
</dbReference>
<evidence type="ECO:0000256" key="1">
    <source>
        <dbReference type="ARBA" id="ARBA00004651"/>
    </source>
</evidence>
<dbReference type="InterPro" id="IPR050445">
    <property type="entry name" value="Bact_polysacc_biosynth/exp"/>
</dbReference>
<evidence type="ECO:0000256" key="11">
    <source>
        <dbReference type="ARBA" id="ARBA00045736"/>
    </source>
</evidence>
<dbReference type="Pfam" id="PF02706">
    <property type="entry name" value="Wzz"/>
    <property type="match status" value="1"/>
</dbReference>
<gene>
    <name evidence="14" type="ORF">P7D69_04470</name>
</gene>
<keyword evidence="9 12" id="KW-0472">Membrane</keyword>
<keyword evidence="5" id="KW-1003">Cell membrane</keyword>
<evidence type="ECO:0000256" key="8">
    <source>
        <dbReference type="ARBA" id="ARBA00022989"/>
    </source>
</evidence>
<evidence type="ECO:0000256" key="7">
    <source>
        <dbReference type="ARBA" id="ARBA00022903"/>
    </source>
</evidence>
<evidence type="ECO:0000256" key="10">
    <source>
        <dbReference type="ARBA" id="ARBA00023169"/>
    </source>
</evidence>
<evidence type="ECO:0000256" key="3">
    <source>
        <dbReference type="ARBA" id="ARBA00006683"/>
    </source>
</evidence>
<feature type="transmembrane region" description="Helical" evidence="12">
    <location>
        <begin position="169"/>
        <end position="188"/>
    </location>
</feature>
<reference evidence="14" key="1">
    <citation type="submission" date="2023-03" db="EMBL/GenBank/DDBJ databases">
        <authorList>
            <person name="Shen W."/>
            <person name="Cai J."/>
        </authorList>
    </citation>
    <scope>NUCLEOTIDE SEQUENCE</scope>
    <source>
        <strain evidence="14">Y15</strain>
    </source>
</reference>
<dbReference type="Proteomes" id="UP001254770">
    <property type="component" value="Unassembled WGS sequence"/>
</dbReference>
<comment type="pathway">
    <text evidence="2">Capsule biogenesis; capsule polysaccharide biosynthesis.</text>
</comment>
<dbReference type="PANTHER" id="PTHR32309:SF13">
    <property type="entry name" value="FERRIC ENTEROBACTIN TRANSPORT PROTEIN FEPE"/>
    <property type="match status" value="1"/>
</dbReference>
<evidence type="ECO:0000256" key="12">
    <source>
        <dbReference type="SAM" id="Phobius"/>
    </source>
</evidence>
<feature type="domain" description="Polysaccharide chain length determinant N-terminal" evidence="13">
    <location>
        <begin position="4"/>
        <end position="89"/>
    </location>
</feature>
<dbReference type="AlphaFoldDB" id="A0AAW8T524"/>
<feature type="transmembrane region" description="Helical" evidence="12">
    <location>
        <begin position="20"/>
        <end position="41"/>
    </location>
</feature>
<dbReference type="RefSeq" id="WP_222225897.1">
    <property type="nucleotide sequence ID" value="NZ_CP081846.1"/>
</dbReference>
<comment type="similarity">
    <text evidence="3">Belongs to the CpsC/CapA family.</text>
</comment>
<evidence type="ECO:0000256" key="9">
    <source>
        <dbReference type="ARBA" id="ARBA00023136"/>
    </source>
</evidence>
<keyword evidence="7" id="KW-0972">Capsule biogenesis/degradation</keyword>
<keyword evidence="8 12" id="KW-1133">Transmembrane helix</keyword>
<evidence type="ECO:0000313" key="14">
    <source>
        <dbReference type="EMBL" id="MDT2543604.1"/>
    </source>
</evidence>